<reference evidence="6" key="1">
    <citation type="submission" date="2018-05" db="EMBL/GenBank/DDBJ databases">
        <title>Complete Genome Sequence of Methylobacterium sp. 17SD2-17.</title>
        <authorList>
            <person name="Srinivasan S."/>
        </authorList>
    </citation>
    <scope>NUCLEOTIDE SEQUENCE [LARGE SCALE GENOMIC DNA]</scope>
    <source>
        <strain evidence="6">17SD2-17</strain>
    </source>
</reference>
<evidence type="ECO:0000313" key="6">
    <source>
        <dbReference type="Proteomes" id="UP000245926"/>
    </source>
</evidence>
<dbReference type="Gene3D" id="3.30.70.360">
    <property type="match status" value="1"/>
</dbReference>
<name>A0A2U8W667_9HYPH</name>
<evidence type="ECO:0000256" key="2">
    <source>
        <dbReference type="ARBA" id="ARBA00022723"/>
    </source>
</evidence>
<dbReference type="KEGG" id="mets:DK389_10460"/>
<keyword evidence="1" id="KW-0645">Protease</keyword>
<keyword evidence="3" id="KW-0378">Hydrolase</keyword>
<dbReference type="InterPro" id="IPR011650">
    <property type="entry name" value="Peptidase_M20_dimer"/>
</dbReference>
<keyword evidence="2" id="KW-0479">Metal-binding</keyword>
<dbReference type="NCBIfam" id="NF006579">
    <property type="entry name" value="PRK09104.1"/>
    <property type="match status" value="1"/>
</dbReference>
<dbReference type="GO" id="GO:0046872">
    <property type="term" value="F:metal ion binding"/>
    <property type="evidence" value="ECO:0007669"/>
    <property type="project" value="UniProtKB-KW"/>
</dbReference>
<dbReference type="Gene3D" id="3.40.630.10">
    <property type="entry name" value="Zn peptidases"/>
    <property type="match status" value="1"/>
</dbReference>
<proteinExistence type="predicted"/>
<dbReference type="GO" id="GO:0006508">
    <property type="term" value="P:proteolysis"/>
    <property type="evidence" value="ECO:0007669"/>
    <property type="project" value="UniProtKB-KW"/>
</dbReference>
<dbReference type="InterPro" id="IPR002933">
    <property type="entry name" value="Peptidase_M20"/>
</dbReference>
<dbReference type="EMBL" id="CP029550">
    <property type="protein sequence ID" value="AWN40872.1"/>
    <property type="molecule type" value="Genomic_DNA"/>
</dbReference>
<evidence type="ECO:0000259" key="4">
    <source>
        <dbReference type="Pfam" id="PF07687"/>
    </source>
</evidence>
<keyword evidence="6" id="KW-1185">Reference proteome</keyword>
<dbReference type="PANTHER" id="PTHR43270:SF12">
    <property type="entry name" value="SUCCINYL-DIAMINOPIMELATE DESUCCINYLASE"/>
    <property type="match status" value="1"/>
</dbReference>
<evidence type="ECO:0000256" key="3">
    <source>
        <dbReference type="ARBA" id="ARBA00022801"/>
    </source>
</evidence>
<dbReference type="Pfam" id="PF07687">
    <property type="entry name" value="M20_dimer"/>
    <property type="match status" value="1"/>
</dbReference>
<gene>
    <name evidence="5" type="ORF">DK389_10460</name>
</gene>
<dbReference type="AlphaFoldDB" id="A0A2U8W667"/>
<sequence length="465" mass="50371">MAALDPILNDIDRDLDNALDRLFEFLRIPSISTDPAYAGECRRAAQWLAGTLDALGFETAISETSLHPVVLAHAPKPGAPHVLFYGHYDVQPVDPLDLWETPPFEPRIAEGPDGAKRIVARGASDDKGQVMTFVEACRAWKAMAGELPCGVTILVEGAEENGSQGLPEWVAENRDRLGADIVLVCDTSMWNAGTPAITTSLRGLAYFEVKVRCADRDLHSGFFGGAAANPIHVLARIIAGLHDADGRVTLPGFYEGVRETPPEILEQWRGLDLSPEKFLGPIGLKEPAGERGRMLIEQIQSRPACDANGIIGGYTGEGTKTVIAGEASAKVSFRLVDDQDPEVLARTFEAYVRERVPADCSVEVICYKGSRAISLPFDMPELETARAALEAEWGVPPVTVGAGGSIPIVGDFKRILDRNTLLIGFGLDDDRIHSPNEKYDLRSFHKGTRSWARILAALGEAGRRG</sequence>
<dbReference type="SUPFAM" id="SSF53187">
    <property type="entry name" value="Zn-dependent exopeptidases"/>
    <property type="match status" value="1"/>
</dbReference>
<dbReference type="GO" id="GO:0008233">
    <property type="term" value="F:peptidase activity"/>
    <property type="evidence" value="ECO:0007669"/>
    <property type="project" value="UniProtKB-KW"/>
</dbReference>
<evidence type="ECO:0000256" key="1">
    <source>
        <dbReference type="ARBA" id="ARBA00022670"/>
    </source>
</evidence>
<evidence type="ECO:0000313" key="5">
    <source>
        <dbReference type="EMBL" id="AWN40872.1"/>
    </source>
</evidence>
<protein>
    <recommendedName>
        <fullName evidence="4">Peptidase M20 dimerisation domain-containing protein</fullName>
    </recommendedName>
</protein>
<dbReference type="Proteomes" id="UP000245926">
    <property type="component" value="Chromosome"/>
</dbReference>
<dbReference type="NCBIfam" id="NF005914">
    <property type="entry name" value="PRK07907.1"/>
    <property type="match status" value="1"/>
</dbReference>
<dbReference type="InterPro" id="IPR051458">
    <property type="entry name" value="Cyt/Met_Dipeptidase"/>
</dbReference>
<accession>A0A2U8W667</accession>
<organism evidence="5 6">
    <name type="scientific">Methylobacterium durans</name>
    <dbReference type="NCBI Taxonomy" id="2202825"/>
    <lineage>
        <taxon>Bacteria</taxon>
        <taxon>Pseudomonadati</taxon>
        <taxon>Pseudomonadota</taxon>
        <taxon>Alphaproteobacteria</taxon>
        <taxon>Hyphomicrobiales</taxon>
        <taxon>Methylobacteriaceae</taxon>
        <taxon>Methylobacterium</taxon>
    </lineage>
</organism>
<dbReference type="OrthoDB" id="9761532at2"/>
<dbReference type="Pfam" id="PF01546">
    <property type="entry name" value="Peptidase_M20"/>
    <property type="match status" value="1"/>
</dbReference>
<dbReference type="PANTHER" id="PTHR43270">
    <property type="entry name" value="BETA-ALA-HIS DIPEPTIDASE"/>
    <property type="match status" value="1"/>
</dbReference>
<dbReference type="RefSeq" id="WP_109889404.1">
    <property type="nucleotide sequence ID" value="NZ_CP029550.1"/>
</dbReference>
<feature type="domain" description="Peptidase M20 dimerisation" evidence="4">
    <location>
        <begin position="200"/>
        <end position="359"/>
    </location>
</feature>